<feature type="domain" description="MurNAc-LAA" evidence="3">
    <location>
        <begin position="117"/>
        <end position="228"/>
    </location>
</feature>
<dbReference type="EMBL" id="QJJQ01000030">
    <property type="protein sequence ID" value="PXW80325.1"/>
    <property type="molecule type" value="Genomic_DNA"/>
</dbReference>
<dbReference type="Proteomes" id="UP000247978">
    <property type="component" value="Unassembled WGS sequence"/>
</dbReference>
<dbReference type="OrthoDB" id="9806267at2"/>
<evidence type="ECO:0000256" key="1">
    <source>
        <dbReference type="ARBA" id="ARBA00022801"/>
    </source>
</evidence>
<keyword evidence="2" id="KW-0472">Membrane</keyword>
<dbReference type="InterPro" id="IPR014234">
    <property type="entry name" value="Spore_CwlD"/>
</dbReference>
<dbReference type="Pfam" id="PF01520">
    <property type="entry name" value="Amidase_3"/>
    <property type="match status" value="1"/>
</dbReference>
<dbReference type="PANTHER" id="PTHR30404:SF0">
    <property type="entry name" value="N-ACETYLMURAMOYL-L-ALANINE AMIDASE AMIC"/>
    <property type="match status" value="1"/>
</dbReference>
<keyword evidence="2" id="KW-0812">Transmembrane</keyword>
<evidence type="ECO:0000259" key="3">
    <source>
        <dbReference type="SMART" id="SM00646"/>
    </source>
</evidence>
<accession>A0A2V3VJW6</accession>
<dbReference type="SUPFAM" id="SSF53187">
    <property type="entry name" value="Zn-dependent exopeptidases"/>
    <property type="match status" value="1"/>
</dbReference>
<gene>
    <name evidence="4" type="ORF">DFR56_1306</name>
</gene>
<dbReference type="GO" id="GO:0030288">
    <property type="term" value="C:outer membrane-bounded periplasmic space"/>
    <property type="evidence" value="ECO:0007669"/>
    <property type="project" value="TreeGrafter"/>
</dbReference>
<dbReference type="GO" id="GO:0009253">
    <property type="term" value="P:peptidoglycan catabolic process"/>
    <property type="evidence" value="ECO:0007669"/>
    <property type="project" value="InterPro"/>
</dbReference>
<evidence type="ECO:0000313" key="4">
    <source>
        <dbReference type="EMBL" id="PXW80325.1"/>
    </source>
</evidence>
<dbReference type="RefSeq" id="WP_110397658.1">
    <property type="nucleotide sequence ID" value="NZ_JADIJL010000062.1"/>
</dbReference>
<dbReference type="Gene3D" id="3.40.630.40">
    <property type="entry name" value="Zn-dependent exopeptidases"/>
    <property type="match status" value="1"/>
</dbReference>
<dbReference type="AlphaFoldDB" id="A0A2V3VJW6"/>
<dbReference type="CDD" id="cd02696">
    <property type="entry name" value="MurNAc-LAA"/>
    <property type="match status" value="1"/>
</dbReference>
<reference evidence="4 5" key="1">
    <citation type="submission" date="2018-05" db="EMBL/GenBank/DDBJ databases">
        <title>Genomic Encyclopedia of Type Strains, Phase IV (KMG-IV): sequencing the most valuable type-strain genomes for metagenomic binning, comparative biology and taxonomic classification.</title>
        <authorList>
            <person name="Goeker M."/>
        </authorList>
    </citation>
    <scope>NUCLEOTIDE SEQUENCE [LARGE SCALE GENOMIC DNA]</scope>
    <source>
        <strain evidence="4 5">DSM 28556</strain>
    </source>
</reference>
<dbReference type="InterPro" id="IPR002508">
    <property type="entry name" value="MurNAc-LAA_cat"/>
</dbReference>
<keyword evidence="1" id="KW-0378">Hydrolase</keyword>
<dbReference type="GO" id="GO:0008745">
    <property type="term" value="F:N-acetylmuramoyl-L-alanine amidase activity"/>
    <property type="evidence" value="ECO:0007669"/>
    <property type="project" value="InterPro"/>
</dbReference>
<sequence length="244" mass="27871">MKTYYKIAIWLLGAIILILLIQFPTHKGQHMWRTIPLPLSGKTIVIDPGHGGPDGGAVGKDNTLEKEIALEVSKKTRDYLQQAGALVYLTREEDKDLAAEDTRGYSRRKSEDIRNRLTFIHEKEADLFITIHLNALPSSKWSGAQTFFYPSFPENKHLATMIQSEIIYNLENTNRVPLQINDIYLLKHAEVPGALVEIGFLSNEEERELLKDNHYQDKMAASIYKGIIRYVTEEVEEEEKASEN</sequence>
<dbReference type="SMART" id="SM00646">
    <property type="entry name" value="Ami_3"/>
    <property type="match status" value="1"/>
</dbReference>
<dbReference type="NCBIfam" id="TIGR02883">
    <property type="entry name" value="spore_cwlD"/>
    <property type="match status" value="1"/>
</dbReference>
<dbReference type="PANTHER" id="PTHR30404">
    <property type="entry name" value="N-ACETYLMURAMOYL-L-ALANINE AMIDASE"/>
    <property type="match status" value="1"/>
</dbReference>
<dbReference type="InterPro" id="IPR050695">
    <property type="entry name" value="N-acetylmuramoyl_amidase_3"/>
</dbReference>
<keyword evidence="2" id="KW-1133">Transmembrane helix</keyword>
<organism evidence="4 5">
    <name type="scientific">Pseudogracilibacillus auburnensis</name>
    <dbReference type="NCBI Taxonomy" id="1494959"/>
    <lineage>
        <taxon>Bacteria</taxon>
        <taxon>Bacillati</taxon>
        <taxon>Bacillota</taxon>
        <taxon>Bacilli</taxon>
        <taxon>Bacillales</taxon>
        <taxon>Bacillaceae</taxon>
        <taxon>Pseudogracilibacillus</taxon>
    </lineage>
</organism>
<evidence type="ECO:0000313" key="5">
    <source>
        <dbReference type="Proteomes" id="UP000247978"/>
    </source>
</evidence>
<proteinExistence type="predicted"/>
<feature type="transmembrane region" description="Helical" evidence="2">
    <location>
        <begin position="7"/>
        <end position="25"/>
    </location>
</feature>
<protein>
    <submittedName>
        <fullName evidence="4">N-acetylmuramoyl-L-alanine amidase</fullName>
    </submittedName>
</protein>
<name>A0A2V3VJW6_9BACI</name>
<comment type="caution">
    <text evidence="4">The sequence shown here is derived from an EMBL/GenBank/DDBJ whole genome shotgun (WGS) entry which is preliminary data.</text>
</comment>
<keyword evidence="5" id="KW-1185">Reference proteome</keyword>
<evidence type="ECO:0000256" key="2">
    <source>
        <dbReference type="SAM" id="Phobius"/>
    </source>
</evidence>